<name>A0ABN5J5K8_FUSMR</name>
<dbReference type="Proteomes" id="UP000240258">
    <property type="component" value="Chromosome"/>
</dbReference>
<dbReference type="RefSeq" id="WP_005882982.1">
    <property type="nucleotide sequence ID" value="NZ_CP028102.1"/>
</dbReference>
<dbReference type="EMBL" id="CP028102">
    <property type="protein sequence ID" value="AVQ17804.1"/>
    <property type="molecule type" value="Genomic_DNA"/>
</dbReference>
<protein>
    <recommendedName>
        <fullName evidence="3">SMODS and SLOG-associating 2TM effector domain-containing protein</fullName>
    </recommendedName>
</protein>
<keyword evidence="2" id="KW-1185">Reference proteome</keyword>
<evidence type="ECO:0000313" key="1">
    <source>
        <dbReference type="EMBL" id="AVQ17804.1"/>
    </source>
</evidence>
<sequence>MIINDLCKYSKEELYEKLTTTYQNQKLGTLGNIIARSIAIAVLVLAVQSSDGIIYKIFGGIGIAFSAYKIIKPHGEDEEIFSELKEVVNLLENYKKCKDGIATIDITDKQFQNATRNIEKRLPKLLENSTFNKILAFIPIFNIFVDELGTYRGHKNSGHLECLLDNGIGRVGLRVFTDENIKIKDTKENN</sequence>
<proteinExistence type="predicted"/>
<evidence type="ECO:0008006" key="3">
    <source>
        <dbReference type="Google" id="ProtNLM"/>
    </source>
</evidence>
<dbReference type="GeneID" id="62762096"/>
<accession>A0ABN5J5K8</accession>
<organism evidence="1 2">
    <name type="scientific">Fusobacterium mortiferum ATCC 9817</name>
    <dbReference type="NCBI Taxonomy" id="469616"/>
    <lineage>
        <taxon>Bacteria</taxon>
        <taxon>Fusobacteriati</taxon>
        <taxon>Fusobacteriota</taxon>
        <taxon>Fusobacteriia</taxon>
        <taxon>Fusobacteriales</taxon>
        <taxon>Fusobacteriaceae</taxon>
        <taxon>Fusobacterium</taxon>
    </lineage>
</organism>
<reference evidence="2" key="1">
    <citation type="journal article" date="2018" name="MSphere">
        <title>Fusobacterium Genomics Using MinION and Illumina Sequencing Enables Genome Completion and Correction.</title>
        <authorList>
            <person name="Todd S.M."/>
            <person name="Settlage R.E."/>
            <person name="Lahmers K.K."/>
            <person name="Slade D.J."/>
        </authorList>
    </citation>
    <scope>NUCLEOTIDE SEQUENCE [LARGE SCALE GENOMIC DNA]</scope>
    <source>
        <strain evidence="2">ATCC 9817</strain>
    </source>
</reference>
<evidence type="ECO:0000313" key="2">
    <source>
        <dbReference type="Proteomes" id="UP000240258"/>
    </source>
</evidence>
<gene>
    <name evidence="1" type="ORF">C4N19_01120</name>
</gene>